<sequence length="673" mass="76903">MKLPVVLAGPFLRRTESDQVNIWIACSEEFEISAELFLINADNREYSYKPVYIHTFVKSVPLGDKLIANLIKLTPGSGTFPLDRLLGYNLRFTKTRVSFDMGSLGLLTPGAKDSLVYGHLKYPSFYITERKDCRLLYGSCRKLHGKGDDALAGADLLLQDHCLNLEERPEALFLMGDQIYADDVAGPVMPFITKFGETLTGRKENLVKIEPRLGRDPYKTALDGIYGRQRIASDLCKFSSRNSSNHLLRFGEYASMYLLAFNPDIWRLAEREGFLASFEEWMKRNPVLSSGKNTHTIKRAYDKQLKELRKFAASLPHVRRVMANIPSYMIFDDHDITDDWNITSQWRQDVWHSPLGRHVISNGLTAYWAFQGWGNHPDSFDDTFTDMISSHLSSKNEKKESRLNWETSMWSFDRWTYTAPTYPPAVFLDTRTQRSFPGKDRTMNLEGPQLINELGWLQAKYALLECGWNAGDPLIVVSSVPFYGIGLFDSAMKKAAFPLMLARIPVQTTFDMDSWKYNGKGYESFHKWIIDIDPAYCLILSGDAHYAYMATSVALYLDGDKKTLYQLTSSPLKNITLTGITSELVKAALQINLNKNGARRFIRDKTKTYHVELDHDFSHETVAKELIDYHTLEDGSIMETENNLGFIMISPDKMEASIVKFNRKTIDSRKFTK</sequence>
<dbReference type="InterPro" id="IPR038607">
    <property type="entry name" value="PhoD-like_sf"/>
</dbReference>
<dbReference type="RefSeq" id="WP_117321473.1">
    <property type="nucleotide sequence ID" value="NZ_QVTD01000003.1"/>
</dbReference>
<keyword evidence="2" id="KW-1185">Reference proteome</keyword>
<dbReference type="EMBL" id="QVTD01000003">
    <property type="protein sequence ID" value="RFU65298.1"/>
    <property type="molecule type" value="Genomic_DNA"/>
</dbReference>
<reference evidence="1 2" key="1">
    <citation type="submission" date="2018-08" db="EMBL/GenBank/DDBJ databases">
        <title>Bacillus chawlae sp. nov., Bacillus glennii sp. nov., and Bacillus saganii sp. nov. Isolated from the Vehicle Assembly Building at Kennedy Space Center where the Viking Spacecraft were Assembled.</title>
        <authorList>
            <person name="Seuylemezian A."/>
            <person name="Vaishampayan P."/>
        </authorList>
    </citation>
    <scope>NUCLEOTIDE SEQUENCE [LARGE SCALE GENOMIC DNA]</scope>
    <source>
        <strain evidence="1 2">V44-8</strain>
    </source>
</reference>
<organism evidence="1 2">
    <name type="scientific">Peribacillus glennii</name>
    <dbReference type="NCBI Taxonomy" id="2303991"/>
    <lineage>
        <taxon>Bacteria</taxon>
        <taxon>Bacillati</taxon>
        <taxon>Bacillota</taxon>
        <taxon>Bacilli</taxon>
        <taxon>Bacillales</taxon>
        <taxon>Bacillaceae</taxon>
        <taxon>Peribacillus</taxon>
    </lineage>
</organism>
<gene>
    <name evidence="1" type="ORF">D0466_05200</name>
</gene>
<dbReference type="PANTHER" id="PTHR37031:SF2">
    <property type="entry name" value="PHOD-LIKE PHOSPHATASE METALLOPHOSPHATASE DOMAIN-CONTAINING PROTEIN"/>
    <property type="match status" value="1"/>
</dbReference>
<evidence type="ECO:0000313" key="1">
    <source>
        <dbReference type="EMBL" id="RFU65298.1"/>
    </source>
</evidence>
<protein>
    <recommendedName>
        <fullName evidence="3">PhoD-like phosphatase metallophosphatase domain-containing protein</fullName>
    </recommendedName>
</protein>
<dbReference type="InterPro" id="IPR029052">
    <property type="entry name" value="Metallo-depent_PP-like"/>
</dbReference>
<evidence type="ECO:0008006" key="3">
    <source>
        <dbReference type="Google" id="ProtNLM"/>
    </source>
</evidence>
<dbReference type="AlphaFoldDB" id="A0A372LG70"/>
<dbReference type="Gene3D" id="3.60.21.70">
    <property type="entry name" value="PhoD-like phosphatase"/>
    <property type="match status" value="1"/>
</dbReference>
<proteinExistence type="predicted"/>
<dbReference type="PANTHER" id="PTHR37031">
    <property type="entry name" value="METALLOPHOSPHATASE BINDING DOMAIN PROTEIN"/>
    <property type="match status" value="1"/>
</dbReference>
<dbReference type="OrthoDB" id="9795624at2"/>
<evidence type="ECO:0000313" key="2">
    <source>
        <dbReference type="Proteomes" id="UP000262939"/>
    </source>
</evidence>
<name>A0A372LG70_9BACI</name>
<dbReference type="Proteomes" id="UP000262939">
    <property type="component" value="Unassembled WGS sequence"/>
</dbReference>
<accession>A0A372LG70</accession>
<comment type="caution">
    <text evidence="1">The sequence shown here is derived from an EMBL/GenBank/DDBJ whole genome shotgun (WGS) entry which is preliminary data.</text>
</comment>
<dbReference type="SUPFAM" id="SSF56300">
    <property type="entry name" value="Metallo-dependent phosphatases"/>
    <property type="match status" value="1"/>
</dbReference>